<comment type="caution">
    <text evidence="9">The sequence shown here is derived from an EMBL/GenBank/DDBJ whole genome shotgun (WGS) entry which is preliminary data.</text>
</comment>
<reference evidence="9 10" key="1">
    <citation type="submission" date="2020-07" db="EMBL/GenBank/DDBJ databases">
        <title>Sequencing the genomes of 1000 actinobacteria strains.</title>
        <authorList>
            <person name="Klenk H.-P."/>
        </authorList>
    </citation>
    <scope>NUCLEOTIDE SEQUENCE [LARGE SCALE GENOMIC DNA]</scope>
    <source>
        <strain evidence="9 10">DSM 40398</strain>
    </source>
</reference>
<dbReference type="InterPro" id="IPR004839">
    <property type="entry name" value="Aminotransferase_I/II_large"/>
</dbReference>
<feature type="domain" description="Aminotransferase class I/classII large" evidence="8">
    <location>
        <begin position="52"/>
        <end position="397"/>
    </location>
</feature>
<keyword evidence="6" id="KW-0663">Pyridoxal phosphate</keyword>
<dbReference type="InterPro" id="IPR015421">
    <property type="entry name" value="PyrdxlP-dep_Trfase_major"/>
</dbReference>
<feature type="region of interest" description="Disordered" evidence="7">
    <location>
        <begin position="410"/>
        <end position="430"/>
    </location>
</feature>
<accession>A0A7Y9JH61</accession>
<dbReference type="Gene3D" id="3.40.640.10">
    <property type="entry name" value="Type I PLP-dependent aspartate aminotransferase-like (Major domain)"/>
    <property type="match status" value="1"/>
</dbReference>
<dbReference type="GO" id="GO:0030170">
    <property type="term" value="F:pyridoxal phosphate binding"/>
    <property type="evidence" value="ECO:0007669"/>
    <property type="project" value="InterPro"/>
</dbReference>
<dbReference type="Pfam" id="PF00155">
    <property type="entry name" value="Aminotran_1_2"/>
    <property type="match status" value="1"/>
</dbReference>
<evidence type="ECO:0000313" key="10">
    <source>
        <dbReference type="Proteomes" id="UP000529783"/>
    </source>
</evidence>
<evidence type="ECO:0000256" key="2">
    <source>
        <dbReference type="ARBA" id="ARBA00007441"/>
    </source>
</evidence>
<comment type="subunit">
    <text evidence="3">Homodimer.</text>
</comment>
<comment type="cofactor">
    <cofactor evidence="1">
        <name>pyridoxal 5'-phosphate</name>
        <dbReference type="ChEBI" id="CHEBI:597326"/>
    </cofactor>
</comment>
<protein>
    <submittedName>
        <fullName evidence="9">DNA-binding transcriptional MocR family regulator</fullName>
    </submittedName>
</protein>
<gene>
    <name evidence="9" type="ORF">BJY14_004276</name>
</gene>
<dbReference type="AlphaFoldDB" id="A0A7Y9JH61"/>
<keyword evidence="5" id="KW-0808">Transferase</keyword>
<dbReference type="PANTHER" id="PTHR42790">
    <property type="entry name" value="AMINOTRANSFERASE"/>
    <property type="match status" value="1"/>
</dbReference>
<sequence>MEQHSRTDAYADRYAARAAGMVPSEIRALFAMVARPEVVSLAGGAPYVSALPLDAVGRMVGELVAGKGAEALQYGSAQGDEQLREHICEVMSLEGVQASAEDVVVTVGAQQALDLITKIFVDPGDVVLAEAPSYVGALGTFAAYQADVVHVPLDEGGLVPSALRETLARLRAQGRRVKFLYTVPTFQNPAGVTLTTARRAQILEICAEYDVLVIEDNPYGLLGFDGEPMRALRADDAERVIYLGSFSKTIASGLRVGWVLAPHAVRAKLVLAAESAILCPSNFSQLAVREYLATQPWREQIKDFRELYRTRRDALLESLDQLMPDGCTWTRPAGGFFVWLTLPEGLDAKAMAPRAIAERVAYVPGTGFYADGTGHRHMRLSYCFPEPHRIREGVRRLAGVVEQEIRLRDTFGSTTGGSSTGVQTPGPGIV</sequence>
<dbReference type="Gene3D" id="3.90.1150.10">
    <property type="entry name" value="Aspartate Aminotransferase, domain 1"/>
    <property type="match status" value="1"/>
</dbReference>
<evidence type="ECO:0000313" key="9">
    <source>
        <dbReference type="EMBL" id="NYD48293.1"/>
    </source>
</evidence>
<keyword evidence="10" id="KW-1185">Reference proteome</keyword>
<evidence type="ECO:0000256" key="1">
    <source>
        <dbReference type="ARBA" id="ARBA00001933"/>
    </source>
</evidence>
<evidence type="ECO:0000256" key="7">
    <source>
        <dbReference type="SAM" id="MobiDB-lite"/>
    </source>
</evidence>
<dbReference type="PANTHER" id="PTHR42790:SF19">
    <property type="entry name" value="KYNURENINE_ALPHA-AMINOADIPATE AMINOTRANSFERASE, MITOCHONDRIAL"/>
    <property type="match status" value="1"/>
</dbReference>
<dbReference type="GO" id="GO:1901605">
    <property type="term" value="P:alpha-amino acid metabolic process"/>
    <property type="evidence" value="ECO:0007669"/>
    <property type="project" value="TreeGrafter"/>
</dbReference>
<dbReference type="Proteomes" id="UP000529783">
    <property type="component" value="Unassembled WGS sequence"/>
</dbReference>
<evidence type="ECO:0000256" key="6">
    <source>
        <dbReference type="ARBA" id="ARBA00022898"/>
    </source>
</evidence>
<organism evidence="9 10">
    <name type="scientific">Actinomadura luteofluorescens</name>
    <dbReference type="NCBI Taxonomy" id="46163"/>
    <lineage>
        <taxon>Bacteria</taxon>
        <taxon>Bacillati</taxon>
        <taxon>Actinomycetota</taxon>
        <taxon>Actinomycetes</taxon>
        <taxon>Streptosporangiales</taxon>
        <taxon>Thermomonosporaceae</taxon>
        <taxon>Actinomadura</taxon>
    </lineage>
</organism>
<dbReference type="InterPro" id="IPR050859">
    <property type="entry name" value="Class-I_PLP-dep_aminotransf"/>
</dbReference>
<evidence type="ECO:0000256" key="3">
    <source>
        <dbReference type="ARBA" id="ARBA00011738"/>
    </source>
</evidence>
<dbReference type="SUPFAM" id="SSF53383">
    <property type="entry name" value="PLP-dependent transferases"/>
    <property type="match status" value="1"/>
</dbReference>
<dbReference type="GO" id="GO:0003677">
    <property type="term" value="F:DNA binding"/>
    <property type="evidence" value="ECO:0007669"/>
    <property type="project" value="UniProtKB-KW"/>
</dbReference>
<proteinExistence type="inferred from homology"/>
<dbReference type="GO" id="GO:0008483">
    <property type="term" value="F:transaminase activity"/>
    <property type="evidence" value="ECO:0007669"/>
    <property type="project" value="UniProtKB-KW"/>
</dbReference>
<keyword evidence="4" id="KW-0032">Aminotransferase</keyword>
<evidence type="ECO:0000256" key="5">
    <source>
        <dbReference type="ARBA" id="ARBA00022679"/>
    </source>
</evidence>
<keyword evidence="9" id="KW-0238">DNA-binding</keyword>
<evidence type="ECO:0000259" key="8">
    <source>
        <dbReference type="Pfam" id="PF00155"/>
    </source>
</evidence>
<name>A0A7Y9JH61_9ACTN</name>
<comment type="similarity">
    <text evidence="2">Belongs to the class-I pyridoxal-phosphate-dependent aminotransferase family.</text>
</comment>
<dbReference type="FunFam" id="3.40.640.10:FF:000053">
    <property type="entry name" value="Aminotransferase, class I"/>
    <property type="match status" value="1"/>
</dbReference>
<dbReference type="EMBL" id="JACCBA010000001">
    <property type="protein sequence ID" value="NYD48293.1"/>
    <property type="molecule type" value="Genomic_DNA"/>
</dbReference>
<dbReference type="InterPro" id="IPR015422">
    <property type="entry name" value="PyrdxlP-dep_Trfase_small"/>
</dbReference>
<dbReference type="InterPro" id="IPR015424">
    <property type="entry name" value="PyrdxlP-dep_Trfase"/>
</dbReference>
<dbReference type="CDD" id="cd00609">
    <property type="entry name" value="AAT_like"/>
    <property type="match status" value="1"/>
</dbReference>
<evidence type="ECO:0000256" key="4">
    <source>
        <dbReference type="ARBA" id="ARBA00022576"/>
    </source>
</evidence>